<evidence type="ECO:0000256" key="5">
    <source>
        <dbReference type="ARBA" id="ARBA00022737"/>
    </source>
</evidence>
<gene>
    <name evidence="10" type="ORF">E5288_WYG012341</name>
</gene>
<name>A0A6B0RVT1_9CETA</name>
<dbReference type="PANTHER" id="PTHR11818:SF22">
    <property type="entry name" value="GAMMA-CRYSTALLIN N"/>
    <property type="match status" value="1"/>
</dbReference>
<evidence type="ECO:0000313" key="10">
    <source>
        <dbReference type="EMBL" id="MXQ92124.1"/>
    </source>
</evidence>
<keyword evidence="4" id="KW-0273">Eye lens protein</keyword>
<feature type="region of interest" description="Disordered" evidence="8">
    <location>
        <begin position="180"/>
        <end position="207"/>
    </location>
</feature>
<dbReference type="Proteomes" id="UP000322234">
    <property type="component" value="Unassembled WGS sequence"/>
</dbReference>
<dbReference type="PRINTS" id="PR01367">
    <property type="entry name" value="BGCRYSTALLIN"/>
</dbReference>
<sequence>MAQRSGKITLYEGKHFTGRKLEVFGDCDNFQDRGFMNRVNSVRVESGAWVCFDHPDFRGQQFILEHGDYPDFYRWNGHNDHMGSCRPVRMHGEHFRLEIFEGCNFTGQCLEFKEDCPFLQSRGWTKNCVNAIKAYGDGAPVSPLENIPSEISNDALTLSPPSPPHPCCCPPPIPTLPAGAPAPIPCRSAAADGTGNAEGDGRGEDLG</sequence>
<proteinExistence type="inferred from homology"/>
<keyword evidence="11" id="KW-1185">Reference proteome</keyword>
<dbReference type="InterPro" id="IPR011024">
    <property type="entry name" value="G_crystallin-like"/>
</dbReference>
<feature type="domain" description="Beta/gamma crystallin 'Greek key'" evidence="9">
    <location>
        <begin position="6"/>
        <end position="46"/>
    </location>
</feature>
<dbReference type="PANTHER" id="PTHR11818">
    <property type="entry name" value="BETA/GAMMA CRYSTALLIN"/>
    <property type="match status" value="1"/>
</dbReference>
<dbReference type="EMBL" id="VBQZ03000079">
    <property type="protein sequence ID" value="MXQ92124.1"/>
    <property type="molecule type" value="Genomic_DNA"/>
</dbReference>
<dbReference type="SUPFAM" id="SSF49695">
    <property type="entry name" value="gamma-Crystallin-like"/>
    <property type="match status" value="1"/>
</dbReference>
<comment type="caution">
    <text evidence="10">The sequence shown here is derived from an EMBL/GenBank/DDBJ whole genome shotgun (WGS) entry which is preliminary data.</text>
</comment>
<comment type="subunit">
    <text evidence="3">Monomer.</text>
</comment>
<dbReference type="Pfam" id="PF00030">
    <property type="entry name" value="Crystall"/>
    <property type="match status" value="2"/>
</dbReference>
<feature type="domain" description="Beta/gamma crystallin 'Greek key'" evidence="9">
    <location>
        <begin position="47"/>
        <end position="89"/>
    </location>
</feature>
<keyword evidence="5" id="KW-0677">Repeat</keyword>
<comment type="similarity">
    <text evidence="2">Belongs to the beta/gamma-crystallin family.</text>
</comment>
<evidence type="ECO:0000256" key="6">
    <source>
        <dbReference type="ARBA" id="ARBA00069835"/>
    </source>
</evidence>
<protein>
    <recommendedName>
        <fullName evidence="6">Gamma-crystallin N</fullName>
    </recommendedName>
    <alternativeName>
        <fullName evidence="7">Gamma-N-crystallin</fullName>
    </alternativeName>
</protein>
<comment type="function">
    <text evidence="1">Crystallins are the dominant structural components of the vertebrate eye lens.</text>
</comment>
<dbReference type="AlphaFoldDB" id="A0A6B0RVT1"/>
<dbReference type="PROSITE" id="PS50915">
    <property type="entry name" value="CRYSTALLIN_BETA_GAMMA"/>
    <property type="match status" value="2"/>
</dbReference>
<organism evidence="10 11">
    <name type="scientific">Bos mutus</name>
    <name type="common">wild yak</name>
    <dbReference type="NCBI Taxonomy" id="72004"/>
    <lineage>
        <taxon>Eukaryota</taxon>
        <taxon>Metazoa</taxon>
        <taxon>Chordata</taxon>
        <taxon>Craniata</taxon>
        <taxon>Vertebrata</taxon>
        <taxon>Euteleostomi</taxon>
        <taxon>Mammalia</taxon>
        <taxon>Eutheria</taxon>
        <taxon>Laurasiatheria</taxon>
        <taxon>Artiodactyla</taxon>
        <taxon>Ruminantia</taxon>
        <taxon>Pecora</taxon>
        <taxon>Bovidae</taxon>
        <taxon>Bovinae</taxon>
        <taxon>Bos</taxon>
    </lineage>
</organism>
<dbReference type="FunFam" id="2.60.20.10:FF:000007">
    <property type="entry name" value="Crystallin gamma N"/>
    <property type="match status" value="1"/>
</dbReference>
<evidence type="ECO:0000313" key="11">
    <source>
        <dbReference type="Proteomes" id="UP000322234"/>
    </source>
</evidence>
<evidence type="ECO:0000256" key="4">
    <source>
        <dbReference type="ARBA" id="ARBA00022613"/>
    </source>
</evidence>
<dbReference type="SMART" id="SM00247">
    <property type="entry name" value="XTALbg"/>
    <property type="match status" value="1"/>
</dbReference>
<evidence type="ECO:0000259" key="9">
    <source>
        <dbReference type="PROSITE" id="PS50915"/>
    </source>
</evidence>
<dbReference type="InterPro" id="IPR050252">
    <property type="entry name" value="Beta/Gamma-Crystallin"/>
</dbReference>
<evidence type="ECO:0000256" key="8">
    <source>
        <dbReference type="SAM" id="MobiDB-lite"/>
    </source>
</evidence>
<accession>A0A6B0RVT1</accession>
<reference evidence="10" key="1">
    <citation type="submission" date="2019-10" db="EMBL/GenBank/DDBJ databases">
        <title>The sequence and de novo assembly of the wild yak genome.</title>
        <authorList>
            <person name="Liu Y."/>
        </authorList>
    </citation>
    <scope>NUCLEOTIDE SEQUENCE [LARGE SCALE GENOMIC DNA]</scope>
    <source>
        <strain evidence="10">WY2019</strain>
    </source>
</reference>
<dbReference type="Gene3D" id="2.60.20.10">
    <property type="entry name" value="Crystallins"/>
    <property type="match status" value="2"/>
</dbReference>
<evidence type="ECO:0000256" key="2">
    <source>
        <dbReference type="ARBA" id="ARBA00009646"/>
    </source>
</evidence>
<dbReference type="GO" id="GO:0007601">
    <property type="term" value="P:visual perception"/>
    <property type="evidence" value="ECO:0007669"/>
    <property type="project" value="TreeGrafter"/>
</dbReference>
<dbReference type="GO" id="GO:0005212">
    <property type="term" value="F:structural constituent of eye lens"/>
    <property type="evidence" value="ECO:0007669"/>
    <property type="project" value="UniProtKB-KW"/>
</dbReference>
<dbReference type="GO" id="GO:0002088">
    <property type="term" value="P:lens development in camera-type eye"/>
    <property type="evidence" value="ECO:0007669"/>
    <property type="project" value="TreeGrafter"/>
</dbReference>
<evidence type="ECO:0000256" key="7">
    <source>
        <dbReference type="ARBA" id="ARBA00081484"/>
    </source>
</evidence>
<evidence type="ECO:0000256" key="1">
    <source>
        <dbReference type="ARBA" id="ARBA00003689"/>
    </source>
</evidence>
<dbReference type="InterPro" id="IPR001064">
    <property type="entry name" value="Beta/gamma_crystallin"/>
</dbReference>
<evidence type="ECO:0000256" key="3">
    <source>
        <dbReference type="ARBA" id="ARBA00011245"/>
    </source>
</evidence>